<name>A0A167FTT4_9BACL</name>
<comment type="caution">
    <text evidence="2">The sequence shown here is derived from an EMBL/GenBank/DDBJ whole genome shotgun (WGS) entry which is preliminary data.</text>
</comment>
<proteinExistence type="predicted"/>
<accession>A0A167FTT4</accession>
<sequence>MVKTQTFHLTKRCIIYVVSRIKKLAEIDQDLEIRTIIKILMIRIYLDLGALMKVNKRLLIESIMISILIVLAFLGWGIVRGMYLTKNYVPDIVGSYEAIDYLQHEISFGIVKDRSSWITVLISFSGFLFMIAAYYGSRVFLNQMIKKNRVNK</sequence>
<organism evidence="2 3">
    <name type="scientific">Paenibacillus crassostreae</name>
    <dbReference type="NCBI Taxonomy" id="1763538"/>
    <lineage>
        <taxon>Bacteria</taxon>
        <taxon>Bacillati</taxon>
        <taxon>Bacillota</taxon>
        <taxon>Bacilli</taxon>
        <taxon>Bacillales</taxon>
        <taxon>Paenibacillaceae</taxon>
        <taxon>Paenibacillus</taxon>
    </lineage>
</organism>
<evidence type="ECO:0000313" key="2">
    <source>
        <dbReference type="EMBL" id="OAB76892.1"/>
    </source>
</evidence>
<dbReference type="Proteomes" id="UP000077134">
    <property type="component" value="Unassembled WGS sequence"/>
</dbReference>
<keyword evidence="1" id="KW-0472">Membrane</keyword>
<keyword evidence="3" id="KW-1185">Reference proteome</keyword>
<evidence type="ECO:0000256" key="1">
    <source>
        <dbReference type="SAM" id="Phobius"/>
    </source>
</evidence>
<feature type="transmembrane region" description="Helical" evidence="1">
    <location>
        <begin position="58"/>
        <end position="79"/>
    </location>
</feature>
<evidence type="ECO:0000313" key="3">
    <source>
        <dbReference type="Proteomes" id="UP000077134"/>
    </source>
</evidence>
<dbReference type="STRING" id="1763538.LPB68_19030"/>
<dbReference type="AlphaFoldDB" id="A0A167FTT4"/>
<keyword evidence="1" id="KW-1133">Transmembrane helix</keyword>
<reference evidence="2 3" key="1">
    <citation type="submission" date="2016-02" db="EMBL/GenBank/DDBJ databases">
        <title>Paenibacillus sp. LPB0068, isolated from Crassostrea gigas.</title>
        <authorList>
            <person name="Shin S.-K."/>
            <person name="Yi H."/>
        </authorList>
    </citation>
    <scope>NUCLEOTIDE SEQUENCE [LARGE SCALE GENOMIC DNA]</scope>
    <source>
        <strain evidence="2 3">LPB0068</strain>
    </source>
</reference>
<protein>
    <submittedName>
        <fullName evidence="2">Uncharacterized protein</fullName>
    </submittedName>
</protein>
<feature type="transmembrane region" description="Helical" evidence="1">
    <location>
        <begin position="117"/>
        <end position="137"/>
    </location>
</feature>
<dbReference type="EMBL" id="LSFN01000005">
    <property type="protein sequence ID" value="OAB76892.1"/>
    <property type="molecule type" value="Genomic_DNA"/>
</dbReference>
<gene>
    <name evidence="2" type="ORF">PNBC_05710</name>
</gene>
<dbReference type="KEGG" id="pcx:LPB68_19030"/>
<keyword evidence="1" id="KW-0812">Transmembrane</keyword>